<sequence length="122" mass="14243">MKIQHRIALISLAGLMVAGFVYSQIYIHQRSRQELEEIAQELALTWKDKLALTAVQTELLENVIIEYTIRKNEIINSPINEDSMVRKLQAVQRSEHKALKKFLSEEQFEDYTQLNKEITQKA</sequence>
<gene>
    <name evidence="1" type="ORF">ACFQ3Q_09870</name>
</gene>
<protein>
    <submittedName>
        <fullName evidence="1">Uncharacterized protein</fullName>
    </submittedName>
</protein>
<dbReference type="RefSeq" id="WP_380745268.1">
    <property type="nucleotide sequence ID" value="NZ_JBHTLI010000001.1"/>
</dbReference>
<name>A0ABW3NVD2_9FLAO</name>
<evidence type="ECO:0000313" key="2">
    <source>
        <dbReference type="Proteomes" id="UP001597131"/>
    </source>
</evidence>
<keyword evidence="2" id="KW-1185">Reference proteome</keyword>
<reference evidence="2" key="1">
    <citation type="journal article" date="2019" name="Int. J. Syst. Evol. Microbiol.">
        <title>The Global Catalogue of Microorganisms (GCM) 10K type strain sequencing project: providing services to taxonomists for standard genome sequencing and annotation.</title>
        <authorList>
            <consortium name="The Broad Institute Genomics Platform"/>
            <consortium name="The Broad Institute Genome Sequencing Center for Infectious Disease"/>
            <person name="Wu L."/>
            <person name="Ma J."/>
        </authorList>
    </citation>
    <scope>NUCLEOTIDE SEQUENCE [LARGE SCALE GENOMIC DNA]</scope>
    <source>
        <strain evidence="2">CCUG 64793</strain>
    </source>
</reference>
<proteinExistence type="predicted"/>
<dbReference type="Proteomes" id="UP001597131">
    <property type="component" value="Unassembled WGS sequence"/>
</dbReference>
<evidence type="ECO:0000313" key="1">
    <source>
        <dbReference type="EMBL" id="MFD1096054.1"/>
    </source>
</evidence>
<comment type="caution">
    <text evidence="1">The sequence shown here is derived from an EMBL/GenBank/DDBJ whole genome shotgun (WGS) entry which is preliminary data.</text>
</comment>
<dbReference type="EMBL" id="JBHTLI010000001">
    <property type="protein sequence ID" value="MFD1096054.1"/>
    <property type="molecule type" value="Genomic_DNA"/>
</dbReference>
<organism evidence="1 2">
    <name type="scientific">Salegentibacter chungangensis</name>
    <dbReference type="NCBI Taxonomy" id="1335724"/>
    <lineage>
        <taxon>Bacteria</taxon>
        <taxon>Pseudomonadati</taxon>
        <taxon>Bacteroidota</taxon>
        <taxon>Flavobacteriia</taxon>
        <taxon>Flavobacteriales</taxon>
        <taxon>Flavobacteriaceae</taxon>
        <taxon>Salegentibacter</taxon>
    </lineage>
</organism>
<accession>A0ABW3NVD2</accession>